<keyword evidence="5" id="KW-1185">Reference proteome</keyword>
<dbReference type="SUPFAM" id="SSF51197">
    <property type="entry name" value="Clavaminate synthase-like"/>
    <property type="match status" value="1"/>
</dbReference>
<dbReference type="VEuPathDB" id="FungiDB:ASPZODRAFT_140536"/>
<feature type="binding site" evidence="1">
    <location>
        <position position="516"/>
    </location>
    <ligand>
        <name>2-oxoglutarate</name>
        <dbReference type="ChEBI" id="CHEBI:16810"/>
    </ligand>
</feature>
<evidence type="ECO:0000313" key="5">
    <source>
        <dbReference type="Proteomes" id="UP000184188"/>
    </source>
</evidence>
<dbReference type="GO" id="GO:0051747">
    <property type="term" value="F:cytosine C-5 DNA demethylase activity"/>
    <property type="evidence" value="ECO:0007669"/>
    <property type="project" value="TreeGrafter"/>
</dbReference>
<dbReference type="EMBL" id="KV878339">
    <property type="protein sequence ID" value="OJJ48222.1"/>
    <property type="molecule type" value="Genomic_DNA"/>
</dbReference>
<feature type="domain" description="Alpha-ketoglutarate-dependent dioxygenase AlkB-like" evidence="3">
    <location>
        <begin position="401"/>
        <end position="650"/>
    </location>
</feature>
<evidence type="ECO:0000313" key="4">
    <source>
        <dbReference type="EMBL" id="OJJ48222.1"/>
    </source>
</evidence>
<dbReference type="PANTHER" id="PTHR31573">
    <property type="entry name" value="ALPHA-KETOGLUTARATE-DEPENDENT DIOXYGENASE ALKB HOMOLOG 2"/>
    <property type="match status" value="1"/>
</dbReference>
<dbReference type="Pfam" id="PF13532">
    <property type="entry name" value="2OG-FeII_Oxy_2"/>
    <property type="match status" value="1"/>
</dbReference>
<dbReference type="InterPro" id="IPR027450">
    <property type="entry name" value="AlkB-like"/>
</dbReference>
<dbReference type="InterPro" id="IPR032852">
    <property type="entry name" value="ALKBH2"/>
</dbReference>
<evidence type="ECO:0000259" key="3">
    <source>
        <dbReference type="Pfam" id="PF13532"/>
    </source>
</evidence>
<feature type="region of interest" description="Disordered" evidence="2">
    <location>
        <begin position="1"/>
        <end position="41"/>
    </location>
</feature>
<organism evidence="4 5">
    <name type="scientific">Penicilliopsis zonata CBS 506.65</name>
    <dbReference type="NCBI Taxonomy" id="1073090"/>
    <lineage>
        <taxon>Eukaryota</taxon>
        <taxon>Fungi</taxon>
        <taxon>Dikarya</taxon>
        <taxon>Ascomycota</taxon>
        <taxon>Pezizomycotina</taxon>
        <taxon>Eurotiomycetes</taxon>
        <taxon>Eurotiomycetidae</taxon>
        <taxon>Eurotiales</taxon>
        <taxon>Aspergillaceae</taxon>
        <taxon>Penicilliopsis</taxon>
    </lineage>
</organism>
<accession>A0A1L9SLQ6</accession>
<evidence type="ECO:0000256" key="1">
    <source>
        <dbReference type="PIRSR" id="PIRSR632852-1"/>
    </source>
</evidence>
<dbReference type="Proteomes" id="UP000184188">
    <property type="component" value="Unassembled WGS sequence"/>
</dbReference>
<feature type="binding site" evidence="1">
    <location>
        <position position="643"/>
    </location>
    <ligand>
        <name>2-oxoglutarate</name>
        <dbReference type="ChEBI" id="CHEBI:16810"/>
    </ligand>
</feature>
<dbReference type="GO" id="GO:0035516">
    <property type="term" value="F:broad specificity oxidative DNA demethylase activity"/>
    <property type="evidence" value="ECO:0007669"/>
    <property type="project" value="TreeGrafter"/>
</dbReference>
<dbReference type="GO" id="GO:0006307">
    <property type="term" value="P:DNA alkylation repair"/>
    <property type="evidence" value="ECO:0007669"/>
    <property type="project" value="TreeGrafter"/>
</dbReference>
<name>A0A1L9SLQ6_9EURO</name>
<dbReference type="InterPro" id="IPR037151">
    <property type="entry name" value="AlkB-like_sf"/>
</dbReference>
<dbReference type="Gene3D" id="2.60.120.590">
    <property type="entry name" value="Alpha-ketoglutarate-dependent dioxygenase AlkB-like"/>
    <property type="match status" value="1"/>
</dbReference>
<reference evidence="5" key="1">
    <citation type="journal article" date="2017" name="Genome Biol.">
        <title>Comparative genomics reveals high biological diversity and specific adaptations in the industrially and medically important fungal genus Aspergillus.</title>
        <authorList>
            <person name="de Vries R.P."/>
            <person name="Riley R."/>
            <person name="Wiebenga A."/>
            <person name="Aguilar-Osorio G."/>
            <person name="Amillis S."/>
            <person name="Uchima C.A."/>
            <person name="Anderluh G."/>
            <person name="Asadollahi M."/>
            <person name="Askin M."/>
            <person name="Barry K."/>
            <person name="Battaglia E."/>
            <person name="Bayram O."/>
            <person name="Benocci T."/>
            <person name="Braus-Stromeyer S.A."/>
            <person name="Caldana C."/>
            <person name="Canovas D."/>
            <person name="Cerqueira G.C."/>
            <person name="Chen F."/>
            <person name="Chen W."/>
            <person name="Choi C."/>
            <person name="Clum A."/>
            <person name="Dos Santos R.A."/>
            <person name="Damasio A.R."/>
            <person name="Diallinas G."/>
            <person name="Emri T."/>
            <person name="Fekete E."/>
            <person name="Flipphi M."/>
            <person name="Freyberg S."/>
            <person name="Gallo A."/>
            <person name="Gournas C."/>
            <person name="Habgood R."/>
            <person name="Hainaut M."/>
            <person name="Harispe M.L."/>
            <person name="Henrissat B."/>
            <person name="Hilden K.S."/>
            <person name="Hope R."/>
            <person name="Hossain A."/>
            <person name="Karabika E."/>
            <person name="Karaffa L."/>
            <person name="Karanyi Z."/>
            <person name="Krasevec N."/>
            <person name="Kuo A."/>
            <person name="Kusch H."/>
            <person name="LaButti K."/>
            <person name="Lagendijk E.L."/>
            <person name="Lapidus A."/>
            <person name="Levasseur A."/>
            <person name="Lindquist E."/>
            <person name="Lipzen A."/>
            <person name="Logrieco A.F."/>
            <person name="MacCabe A."/>
            <person name="Maekelae M.R."/>
            <person name="Malavazi I."/>
            <person name="Melin P."/>
            <person name="Meyer V."/>
            <person name="Mielnichuk N."/>
            <person name="Miskei M."/>
            <person name="Molnar A.P."/>
            <person name="Mule G."/>
            <person name="Ngan C.Y."/>
            <person name="Orejas M."/>
            <person name="Orosz E."/>
            <person name="Ouedraogo J.P."/>
            <person name="Overkamp K.M."/>
            <person name="Park H.-S."/>
            <person name="Perrone G."/>
            <person name="Piumi F."/>
            <person name="Punt P.J."/>
            <person name="Ram A.F."/>
            <person name="Ramon A."/>
            <person name="Rauscher S."/>
            <person name="Record E."/>
            <person name="Riano-Pachon D.M."/>
            <person name="Robert V."/>
            <person name="Roehrig J."/>
            <person name="Ruller R."/>
            <person name="Salamov A."/>
            <person name="Salih N.S."/>
            <person name="Samson R.A."/>
            <person name="Sandor E."/>
            <person name="Sanguinetti M."/>
            <person name="Schuetze T."/>
            <person name="Sepcic K."/>
            <person name="Shelest E."/>
            <person name="Sherlock G."/>
            <person name="Sophianopoulou V."/>
            <person name="Squina F.M."/>
            <person name="Sun H."/>
            <person name="Susca A."/>
            <person name="Todd R.B."/>
            <person name="Tsang A."/>
            <person name="Unkles S.E."/>
            <person name="van de Wiele N."/>
            <person name="van Rossen-Uffink D."/>
            <person name="Oliveira J.V."/>
            <person name="Vesth T.C."/>
            <person name="Visser J."/>
            <person name="Yu J.-H."/>
            <person name="Zhou M."/>
            <person name="Andersen M.R."/>
            <person name="Archer D.B."/>
            <person name="Baker S.E."/>
            <person name="Benoit I."/>
            <person name="Brakhage A.A."/>
            <person name="Braus G.H."/>
            <person name="Fischer R."/>
            <person name="Frisvad J.C."/>
            <person name="Goldman G.H."/>
            <person name="Houbraken J."/>
            <person name="Oakley B."/>
            <person name="Pocsi I."/>
            <person name="Scazzocchio C."/>
            <person name="Seiboth B."/>
            <person name="vanKuyk P.A."/>
            <person name="Wortman J."/>
            <person name="Dyer P.S."/>
            <person name="Grigoriev I.V."/>
        </authorList>
    </citation>
    <scope>NUCLEOTIDE SEQUENCE [LARGE SCALE GENOMIC DNA]</scope>
    <source>
        <strain evidence="5">CBS 506.65</strain>
    </source>
</reference>
<dbReference type="RefSeq" id="XP_022582732.1">
    <property type="nucleotide sequence ID" value="XM_022724674.1"/>
</dbReference>
<dbReference type="OrthoDB" id="2163491at2759"/>
<dbReference type="PANTHER" id="PTHR31573:SF4">
    <property type="entry name" value="FE2OG DIOXYGENASE DOMAIN-CONTAINING PROTEIN"/>
    <property type="match status" value="1"/>
</dbReference>
<dbReference type="GO" id="GO:0008198">
    <property type="term" value="F:ferrous iron binding"/>
    <property type="evidence" value="ECO:0007669"/>
    <property type="project" value="TreeGrafter"/>
</dbReference>
<feature type="compositionally biased region" description="Basic and acidic residues" evidence="2">
    <location>
        <begin position="9"/>
        <end position="18"/>
    </location>
</feature>
<dbReference type="GeneID" id="34611139"/>
<gene>
    <name evidence="4" type="ORF">ASPZODRAFT_140536</name>
</gene>
<dbReference type="AlphaFoldDB" id="A0A1L9SLQ6"/>
<protein>
    <recommendedName>
        <fullName evidence="3">Alpha-ketoglutarate-dependent dioxygenase AlkB-like domain-containing protein</fullName>
    </recommendedName>
</protein>
<sequence>MAPLKRRAKDQAGREAKRAQAVGRETPRTESPVHGEPPAWAESRPDLCDALPWFRAVQGGSYHKDGFCWGYLIDADSGIRSYIDDEIVITRVGGGCTKDADGNLVLVKDQDSDGCIISSLMNSQAMKVPVGLVIGDRNTLLGRTLPHRYNVMGYFRITDIWYEKIGGRTGAKVRFEKLDLAEKSWWAGKDSPAPPSLAERDFAVRPETETCAVCVRESMKMYLDGWMCLNPSCARFWTLADENRPTADDLAFHPAFLRARHIPDAHMQPHESLVPDLLETLGEGSAAADCSTARIAWKGIVCPQCRKCISRRFWRGWKCTDEIMAPDTAAVAVTSARPACSFEKMVDMQPISLRAVVDEFELSPIKRALYFDTKYAVPLVDDHSVAPYRKLTYLLPGVGSITHFVANRAINRRTNGPDDLFRQLQLLDLGLRRYPLQQSVVPGTLTAHFAVNYQGMPYKYVVSVDSKGFDEASDEILRALGRLSWATEQAVQPDEVLPPNELLVLGYFNEMKIGYHDDGESALGPTIATLSLGARSTMSIRMKYKYYHGYSRAKKLLTDDPVLAGCRGEESRRTLRAQMAAGQLEPGQYDEQRRQLLLQTKASTGCRRAVSRTSEAPVCVRLAVHHGDLVVMHGEKLQQYYEHAVVPEGRLRFALTARHIQPAQVAAGERVRGETILQGEQVYDGR</sequence>
<dbReference type="STRING" id="1073090.A0A1L9SLQ6"/>
<evidence type="ECO:0000256" key="2">
    <source>
        <dbReference type="SAM" id="MobiDB-lite"/>
    </source>
</evidence>
<proteinExistence type="predicted"/>